<evidence type="ECO:0000256" key="3">
    <source>
        <dbReference type="ARBA" id="ARBA00022618"/>
    </source>
</evidence>
<evidence type="ECO:0000256" key="1">
    <source>
        <dbReference type="ARBA" id="ARBA00004370"/>
    </source>
</evidence>
<dbReference type="PANTHER" id="PTHR37820:SF1">
    <property type="entry name" value="CELL DIVISION PROTEIN FTSQ"/>
    <property type="match status" value="1"/>
</dbReference>
<evidence type="ECO:0000256" key="6">
    <source>
        <dbReference type="ARBA" id="ARBA00023136"/>
    </source>
</evidence>
<evidence type="ECO:0000313" key="10">
    <source>
        <dbReference type="Proteomes" id="UP001500956"/>
    </source>
</evidence>
<accession>A0ABP8YMP1</accession>
<keyword evidence="4" id="KW-0812">Transmembrane</keyword>
<dbReference type="Proteomes" id="UP001500956">
    <property type="component" value="Unassembled WGS sequence"/>
</dbReference>
<dbReference type="PANTHER" id="PTHR37820">
    <property type="entry name" value="CELL DIVISION PROTEIN DIVIB"/>
    <property type="match status" value="1"/>
</dbReference>
<gene>
    <name evidence="9" type="primary">ftsQ</name>
    <name evidence="9" type="ORF">GCM10023216_26430</name>
</gene>
<keyword evidence="10" id="KW-1185">Reference proteome</keyword>
<evidence type="ECO:0000259" key="8">
    <source>
        <dbReference type="PROSITE" id="PS51779"/>
    </source>
</evidence>
<dbReference type="InterPro" id="IPR034746">
    <property type="entry name" value="POTRA"/>
</dbReference>
<comment type="caution">
    <text evidence="9">The sequence shown here is derived from an EMBL/GenBank/DDBJ whole genome shotgun (WGS) entry which is preliminary data.</text>
</comment>
<reference evidence="10" key="1">
    <citation type="journal article" date="2019" name="Int. J. Syst. Evol. Microbiol.">
        <title>The Global Catalogue of Microorganisms (GCM) 10K type strain sequencing project: providing services to taxonomists for standard genome sequencing and annotation.</title>
        <authorList>
            <consortium name="The Broad Institute Genomics Platform"/>
            <consortium name="The Broad Institute Genome Sequencing Center for Infectious Disease"/>
            <person name="Wu L."/>
            <person name="Ma J."/>
        </authorList>
    </citation>
    <scope>NUCLEOTIDE SEQUENCE [LARGE SCALE GENOMIC DNA]</scope>
    <source>
        <strain evidence="10">JCM 18063</strain>
    </source>
</reference>
<feature type="domain" description="POTRA" evidence="8">
    <location>
        <begin position="45"/>
        <end position="114"/>
    </location>
</feature>
<dbReference type="InterPro" id="IPR050487">
    <property type="entry name" value="FtsQ_DivIB"/>
</dbReference>
<dbReference type="PROSITE" id="PS51779">
    <property type="entry name" value="POTRA"/>
    <property type="match status" value="1"/>
</dbReference>
<evidence type="ECO:0000256" key="7">
    <source>
        <dbReference type="ARBA" id="ARBA00023306"/>
    </source>
</evidence>
<keyword evidence="3 9" id="KW-0132">Cell division</keyword>
<evidence type="ECO:0000256" key="4">
    <source>
        <dbReference type="ARBA" id="ARBA00022692"/>
    </source>
</evidence>
<keyword evidence="7" id="KW-0131">Cell cycle</keyword>
<protein>
    <submittedName>
        <fullName evidence="9">Cell division protein FtsQ</fullName>
    </submittedName>
</protein>
<evidence type="ECO:0000313" key="9">
    <source>
        <dbReference type="EMBL" id="GAA4732981.1"/>
    </source>
</evidence>
<dbReference type="Pfam" id="PF08478">
    <property type="entry name" value="POTRA_1"/>
    <property type="match status" value="1"/>
</dbReference>
<sequence>MADRRAERSAMRRHRTWRTVLVGVLVLALAGGVGWAVGWSDLLALDAREVSVTGEGTTVDVERVRDVALAPAGTPLVRVDTAGMREEILGLRGVKDVDVVRSWPHGLDVRLTARVPVAAVPDEDGFVLLDDEAVRVGRTAEAPARLPVIAVPLDDASSGALTSALAVVAALPPGLAKRVDEVSARTRDDVETVLRDGVSVRWGGREELDLKVEVVRTLREVADDAVVIDVSSPHMPVTR</sequence>
<proteinExistence type="predicted"/>
<keyword evidence="2" id="KW-1003">Cell membrane</keyword>
<dbReference type="GO" id="GO:0051301">
    <property type="term" value="P:cell division"/>
    <property type="evidence" value="ECO:0007669"/>
    <property type="project" value="UniProtKB-KW"/>
</dbReference>
<keyword evidence="5" id="KW-1133">Transmembrane helix</keyword>
<keyword evidence="6" id="KW-0472">Membrane</keyword>
<dbReference type="EMBL" id="BAABID010000014">
    <property type="protein sequence ID" value="GAA4732981.1"/>
    <property type="molecule type" value="Genomic_DNA"/>
</dbReference>
<name>A0ABP8YMP1_9MICO</name>
<organism evidence="9 10">
    <name type="scientific">Isoptericola chiayiensis</name>
    <dbReference type="NCBI Taxonomy" id="579446"/>
    <lineage>
        <taxon>Bacteria</taxon>
        <taxon>Bacillati</taxon>
        <taxon>Actinomycetota</taxon>
        <taxon>Actinomycetes</taxon>
        <taxon>Micrococcales</taxon>
        <taxon>Promicromonosporaceae</taxon>
        <taxon>Isoptericola</taxon>
    </lineage>
</organism>
<dbReference type="InterPro" id="IPR005548">
    <property type="entry name" value="Cell_div_FtsQ/DivIB_C"/>
</dbReference>
<dbReference type="Gene3D" id="3.10.20.310">
    <property type="entry name" value="membrane protein fhac"/>
    <property type="match status" value="1"/>
</dbReference>
<dbReference type="InterPro" id="IPR013685">
    <property type="entry name" value="POTRA_FtsQ_type"/>
</dbReference>
<evidence type="ECO:0000256" key="2">
    <source>
        <dbReference type="ARBA" id="ARBA00022475"/>
    </source>
</evidence>
<evidence type="ECO:0000256" key="5">
    <source>
        <dbReference type="ARBA" id="ARBA00022989"/>
    </source>
</evidence>
<dbReference type="Pfam" id="PF03799">
    <property type="entry name" value="FtsQ_DivIB_C"/>
    <property type="match status" value="1"/>
</dbReference>
<comment type="subcellular location">
    <subcellularLocation>
        <location evidence="1">Membrane</location>
    </subcellularLocation>
</comment>